<gene>
    <name evidence="1" type="ORF">RR46_12263</name>
</gene>
<evidence type="ECO:0000313" key="2">
    <source>
        <dbReference type="Proteomes" id="UP000053268"/>
    </source>
</evidence>
<proteinExistence type="predicted"/>
<dbReference type="AlphaFoldDB" id="A0A194PR85"/>
<reference evidence="1 2" key="1">
    <citation type="journal article" date="2015" name="Nat. Commun.">
        <title>Outbred genome sequencing and CRISPR/Cas9 gene editing in butterflies.</title>
        <authorList>
            <person name="Li X."/>
            <person name="Fan D."/>
            <person name="Zhang W."/>
            <person name="Liu G."/>
            <person name="Zhang L."/>
            <person name="Zhao L."/>
            <person name="Fang X."/>
            <person name="Chen L."/>
            <person name="Dong Y."/>
            <person name="Chen Y."/>
            <person name="Ding Y."/>
            <person name="Zhao R."/>
            <person name="Feng M."/>
            <person name="Zhu Y."/>
            <person name="Feng Y."/>
            <person name="Jiang X."/>
            <person name="Zhu D."/>
            <person name="Xiang H."/>
            <person name="Feng X."/>
            <person name="Li S."/>
            <person name="Wang J."/>
            <person name="Zhang G."/>
            <person name="Kronforst M.R."/>
            <person name="Wang W."/>
        </authorList>
    </citation>
    <scope>NUCLEOTIDE SEQUENCE [LARGE SCALE GENOMIC DNA]</scope>
    <source>
        <strain evidence="1">Ya'a_city_454_Px</strain>
        <tissue evidence="1">Whole body</tissue>
    </source>
</reference>
<organism evidence="1 2">
    <name type="scientific">Papilio xuthus</name>
    <name type="common">Asian swallowtail butterfly</name>
    <dbReference type="NCBI Taxonomy" id="66420"/>
    <lineage>
        <taxon>Eukaryota</taxon>
        <taxon>Metazoa</taxon>
        <taxon>Ecdysozoa</taxon>
        <taxon>Arthropoda</taxon>
        <taxon>Hexapoda</taxon>
        <taxon>Insecta</taxon>
        <taxon>Pterygota</taxon>
        <taxon>Neoptera</taxon>
        <taxon>Endopterygota</taxon>
        <taxon>Lepidoptera</taxon>
        <taxon>Glossata</taxon>
        <taxon>Ditrysia</taxon>
        <taxon>Papilionoidea</taxon>
        <taxon>Papilionidae</taxon>
        <taxon>Papilioninae</taxon>
        <taxon>Papilio</taxon>
    </lineage>
</organism>
<name>A0A194PR85_PAPXU</name>
<accession>A0A194PR85</accession>
<dbReference type="Proteomes" id="UP000053268">
    <property type="component" value="Unassembled WGS sequence"/>
</dbReference>
<protein>
    <submittedName>
        <fullName evidence="1">Uncharacterized protein</fullName>
    </submittedName>
</protein>
<dbReference type="EMBL" id="KQ459597">
    <property type="protein sequence ID" value="KPI95259.1"/>
    <property type="molecule type" value="Genomic_DNA"/>
</dbReference>
<sequence>MVGSEHSGAAVASHAREAAHRAIVSCVNRVGFFFVTAGNAFMHFDVRAAGAAGTVSCGTPGLGTRPDYPLNPAVFSYAQPDRGIYVSLSTAQLGGTPPITL</sequence>
<keyword evidence="2" id="KW-1185">Reference proteome</keyword>
<evidence type="ECO:0000313" key="1">
    <source>
        <dbReference type="EMBL" id="KPI95259.1"/>
    </source>
</evidence>